<dbReference type="EMBL" id="JAWDEY010000006">
    <property type="protein sequence ID" value="KAK6590539.1"/>
    <property type="molecule type" value="Genomic_DNA"/>
</dbReference>
<reference evidence="1 2" key="1">
    <citation type="submission" date="2023-10" db="EMBL/GenBank/DDBJ databases">
        <title>Comparative genomics analysis reveals potential genetic determinants of host preference in Cryptosporidium xiaoi.</title>
        <authorList>
            <person name="Xiao L."/>
            <person name="Li J."/>
        </authorList>
    </citation>
    <scope>NUCLEOTIDE SEQUENCE [LARGE SCALE GENOMIC DNA]</scope>
    <source>
        <strain evidence="1 2">52996</strain>
    </source>
</reference>
<dbReference type="PANTHER" id="PTHR12941">
    <property type="entry name" value="ER MEMBRANE PROTEIN COMPLEX"/>
    <property type="match status" value="1"/>
</dbReference>
<dbReference type="Pfam" id="PF03665">
    <property type="entry name" value="UPF0172"/>
    <property type="match status" value="1"/>
</dbReference>
<organism evidence="1 2">
    <name type="scientific">Cryptosporidium xiaoi</name>
    <dbReference type="NCBI Taxonomy" id="659607"/>
    <lineage>
        <taxon>Eukaryota</taxon>
        <taxon>Sar</taxon>
        <taxon>Alveolata</taxon>
        <taxon>Apicomplexa</taxon>
        <taxon>Conoidasida</taxon>
        <taxon>Coccidia</taxon>
        <taxon>Eucoccidiorida</taxon>
        <taxon>Eimeriorina</taxon>
        <taxon>Cryptosporidiidae</taxon>
        <taxon>Cryptosporidium</taxon>
    </lineage>
</organism>
<dbReference type="InterPro" id="IPR005366">
    <property type="entry name" value="EMC8/9"/>
</dbReference>
<accession>A0AAV9Y2G7</accession>
<keyword evidence="2" id="KW-1185">Reference proteome</keyword>
<evidence type="ECO:0000313" key="1">
    <source>
        <dbReference type="EMBL" id="KAK6590539.1"/>
    </source>
</evidence>
<protein>
    <submittedName>
        <fullName evidence="1">JAB domain containing</fullName>
    </submittedName>
</protein>
<proteinExistence type="predicted"/>
<comment type="caution">
    <text evidence="1">The sequence shown here is derived from an EMBL/GenBank/DDBJ whole genome shotgun (WGS) entry which is preliminary data.</text>
</comment>
<dbReference type="Proteomes" id="UP001311799">
    <property type="component" value="Unassembled WGS sequence"/>
</dbReference>
<dbReference type="GO" id="GO:0072546">
    <property type="term" value="C:EMC complex"/>
    <property type="evidence" value="ECO:0007669"/>
    <property type="project" value="InterPro"/>
</dbReference>
<dbReference type="AlphaFoldDB" id="A0AAV9Y2G7"/>
<dbReference type="PANTHER" id="PTHR12941:SF10">
    <property type="entry name" value="ER MEMBRANE PROTEIN COMPLEX SUBUNIT 8_9 HOMOLOG"/>
    <property type="match status" value="1"/>
</dbReference>
<gene>
    <name evidence="1" type="ORF">RS030_152388</name>
</gene>
<sequence>MNIEFSNASYIKIIMHSMKYSDSIIDGVLIGYLDVEFGKLVITDSFPFSHSPKLSEYITLGLGYIQEYCNIKNETSSDFKIGIVGYYHFGVGEGANINCSPQLPSTISERLIPSLQSPIVVTQRGGTRIQTSESLLVKFLNKKEEANYSFKNQNSLKIKLEERIKSLHYLKVVDMEDHFMNPNLDFINSEIGSN</sequence>
<evidence type="ECO:0000313" key="2">
    <source>
        <dbReference type="Proteomes" id="UP001311799"/>
    </source>
</evidence>
<name>A0AAV9Y2G7_9CRYT</name>